<evidence type="ECO:0000313" key="1">
    <source>
        <dbReference type="EMBL" id="KZV25028.1"/>
    </source>
</evidence>
<name>A0A2Z7AUI1_9LAMI</name>
<keyword evidence="2" id="KW-1185">Reference proteome</keyword>
<sequence>MRNFKGVVMRRRFENFARSADGLFCFRELLSADICCGVVLPSFLTFLVALDSLRLALSIDASLEVRSDELRNPEGPVRS</sequence>
<organism evidence="1 2">
    <name type="scientific">Dorcoceras hygrometricum</name>
    <dbReference type="NCBI Taxonomy" id="472368"/>
    <lineage>
        <taxon>Eukaryota</taxon>
        <taxon>Viridiplantae</taxon>
        <taxon>Streptophyta</taxon>
        <taxon>Embryophyta</taxon>
        <taxon>Tracheophyta</taxon>
        <taxon>Spermatophyta</taxon>
        <taxon>Magnoliopsida</taxon>
        <taxon>eudicotyledons</taxon>
        <taxon>Gunneridae</taxon>
        <taxon>Pentapetalae</taxon>
        <taxon>asterids</taxon>
        <taxon>lamiids</taxon>
        <taxon>Lamiales</taxon>
        <taxon>Gesneriaceae</taxon>
        <taxon>Didymocarpoideae</taxon>
        <taxon>Trichosporeae</taxon>
        <taxon>Loxocarpinae</taxon>
        <taxon>Dorcoceras</taxon>
    </lineage>
</organism>
<gene>
    <name evidence="1" type="ORF">F511_44686</name>
</gene>
<dbReference type="Proteomes" id="UP000250235">
    <property type="component" value="Unassembled WGS sequence"/>
</dbReference>
<accession>A0A2Z7AUI1</accession>
<proteinExistence type="predicted"/>
<evidence type="ECO:0000313" key="2">
    <source>
        <dbReference type="Proteomes" id="UP000250235"/>
    </source>
</evidence>
<dbReference type="AlphaFoldDB" id="A0A2Z7AUI1"/>
<dbReference type="EMBL" id="KV012397">
    <property type="protein sequence ID" value="KZV25028.1"/>
    <property type="molecule type" value="Genomic_DNA"/>
</dbReference>
<protein>
    <submittedName>
        <fullName evidence="1">Uncharacterized protein</fullName>
    </submittedName>
</protein>
<reference evidence="1 2" key="1">
    <citation type="journal article" date="2015" name="Proc. Natl. Acad. Sci. U.S.A.">
        <title>The resurrection genome of Boea hygrometrica: A blueprint for survival of dehydration.</title>
        <authorList>
            <person name="Xiao L."/>
            <person name="Yang G."/>
            <person name="Zhang L."/>
            <person name="Yang X."/>
            <person name="Zhao S."/>
            <person name="Ji Z."/>
            <person name="Zhou Q."/>
            <person name="Hu M."/>
            <person name="Wang Y."/>
            <person name="Chen M."/>
            <person name="Xu Y."/>
            <person name="Jin H."/>
            <person name="Xiao X."/>
            <person name="Hu G."/>
            <person name="Bao F."/>
            <person name="Hu Y."/>
            <person name="Wan P."/>
            <person name="Li L."/>
            <person name="Deng X."/>
            <person name="Kuang T."/>
            <person name="Xiang C."/>
            <person name="Zhu J.K."/>
            <person name="Oliver M.J."/>
            <person name="He Y."/>
        </authorList>
    </citation>
    <scope>NUCLEOTIDE SEQUENCE [LARGE SCALE GENOMIC DNA]</scope>
    <source>
        <strain evidence="2">cv. XS01</strain>
    </source>
</reference>